<keyword evidence="1 2" id="KW-0238">DNA-binding</keyword>
<dbReference type="InterPro" id="IPR000424">
    <property type="entry name" value="Primosome_PriB/ssb"/>
</dbReference>
<accession>D4J8V0</accession>
<dbReference type="STRING" id="717962.CC1_20510"/>
<reference evidence="3 4" key="1">
    <citation type="submission" date="2010-03" db="EMBL/GenBank/DDBJ databases">
        <title>The genome sequence of Coprococcus catus GD/7.</title>
        <authorList>
            <consortium name="metaHIT consortium -- http://www.metahit.eu/"/>
            <person name="Pajon A."/>
            <person name="Turner K."/>
            <person name="Parkhill J."/>
            <person name="Duncan S."/>
            <person name="Flint H."/>
        </authorList>
    </citation>
    <scope>NUCLEOTIDE SEQUENCE [LARGE SCALE GENOMIC DNA]</scope>
    <source>
        <strain evidence="3 4">GD/7</strain>
    </source>
</reference>
<name>D4J8V0_9FIRM</name>
<evidence type="ECO:0000313" key="4">
    <source>
        <dbReference type="Proteomes" id="UP000008798"/>
    </source>
</evidence>
<evidence type="ECO:0000256" key="1">
    <source>
        <dbReference type="ARBA" id="ARBA00023125"/>
    </source>
</evidence>
<dbReference type="Proteomes" id="UP000008798">
    <property type="component" value="Chromosome"/>
</dbReference>
<reference evidence="3 4" key="2">
    <citation type="submission" date="2010-03" db="EMBL/GenBank/DDBJ databases">
        <authorList>
            <person name="Pajon A."/>
        </authorList>
    </citation>
    <scope>NUCLEOTIDE SEQUENCE [LARGE SCALE GENOMIC DNA]</scope>
    <source>
        <strain evidence="3 4">GD/7</strain>
    </source>
</reference>
<dbReference type="Gene3D" id="2.40.50.140">
    <property type="entry name" value="Nucleic acid-binding proteins"/>
    <property type="match status" value="2"/>
</dbReference>
<dbReference type="KEGG" id="cct:CC1_20510"/>
<evidence type="ECO:0000313" key="3">
    <source>
        <dbReference type="EMBL" id="CBK80771.1"/>
    </source>
</evidence>
<evidence type="ECO:0000256" key="2">
    <source>
        <dbReference type="PROSITE-ProRule" id="PRU00252"/>
    </source>
</evidence>
<dbReference type="GO" id="GO:0003697">
    <property type="term" value="F:single-stranded DNA binding"/>
    <property type="evidence" value="ECO:0007669"/>
    <property type="project" value="InterPro"/>
</dbReference>
<dbReference type="RefSeq" id="WP_015514339.1">
    <property type="nucleotide sequence ID" value="NC_021009.1"/>
</dbReference>
<organism evidence="3 4">
    <name type="scientific">Coprococcus catus GD/7</name>
    <dbReference type="NCBI Taxonomy" id="717962"/>
    <lineage>
        <taxon>Bacteria</taxon>
        <taxon>Bacillati</taxon>
        <taxon>Bacillota</taxon>
        <taxon>Clostridia</taxon>
        <taxon>Lachnospirales</taxon>
        <taxon>Lachnospiraceae</taxon>
        <taxon>Coprococcus</taxon>
    </lineage>
</organism>
<dbReference type="EMBL" id="FP929038">
    <property type="protein sequence ID" value="CBK80771.1"/>
    <property type="molecule type" value="Genomic_DNA"/>
</dbReference>
<dbReference type="HOGENOM" id="CLU_1218081_0_0_9"/>
<gene>
    <name evidence="3" type="ORF">CC1_20510</name>
</gene>
<dbReference type="AlphaFoldDB" id="D4J8V0"/>
<dbReference type="PATRIC" id="fig|717962.3.peg.1952"/>
<protein>
    <submittedName>
        <fullName evidence="3">Single-stranded DNA-binding protein</fullName>
    </submittedName>
</protein>
<dbReference type="SUPFAM" id="SSF50249">
    <property type="entry name" value="Nucleic acid-binding proteins"/>
    <property type="match status" value="1"/>
</dbReference>
<dbReference type="PROSITE" id="PS50935">
    <property type="entry name" value="SSB"/>
    <property type="match status" value="1"/>
</dbReference>
<dbReference type="Pfam" id="PF00436">
    <property type="entry name" value="SSB"/>
    <property type="match status" value="1"/>
</dbReference>
<dbReference type="InterPro" id="IPR012340">
    <property type="entry name" value="NA-bd_OB-fold"/>
</dbReference>
<proteinExistence type="predicted"/>
<sequence>MNKCIIIGKIEKAFQLFKDEGTQEHLMYNGSRLYATTIDVTRVSGIVDKITVAIPEKLYTETISERIIVRGSLRTFNDSRHKLILYVLAESISPANDVHDTNLLTLSGNLCKKTVFRKTPLGREITELLIANNQYDNDGHSIPSYIPSICWNANARAAEAYSVGDWLLVKGRIQSRVYEKTNDSGESTEYTVNELSIGRIIKHNRPIVSITHD</sequence>